<dbReference type="SUPFAM" id="SSF89447">
    <property type="entry name" value="AbrB/MazE/MraZ-like"/>
    <property type="match status" value="1"/>
</dbReference>
<keyword evidence="3" id="KW-0677">Repeat</keyword>
<dbReference type="EMBL" id="AVQI01000008">
    <property type="protein sequence ID" value="ERK04937.1"/>
    <property type="molecule type" value="Genomic_DNA"/>
</dbReference>
<dbReference type="PATRIC" id="fig|1125725.3.peg.2393"/>
<evidence type="ECO:0000313" key="9">
    <source>
        <dbReference type="EMBL" id="ERF59666.1"/>
    </source>
</evidence>
<dbReference type="GO" id="GO:0000976">
    <property type="term" value="F:transcription cis-regulatory region binding"/>
    <property type="evidence" value="ECO:0007669"/>
    <property type="project" value="TreeGrafter"/>
</dbReference>
<feature type="domain" description="SpoVT-AbrB" evidence="8">
    <location>
        <begin position="7"/>
        <end position="50"/>
    </location>
</feature>
<keyword evidence="12" id="KW-1185">Reference proteome</keyword>
<comment type="similarity">
    <text evidence="7">Belongs to the MraZ family.</text>
</comment>
<comment type="subunit">
    <text evidence="7">Forms oligomers.</text>
</comment>
<dbReference type="PROSITE" id="PS51740">
    <property type="entry name" value="SPOVT_ABRB"/>
    <property type="match status" value="2"/>
</dbReference>
<keyword evidence="2 7" id="KW-0963">Cytoplasm</keyword>
<proteinExistence type="inferred from homology"/>
<sequence>MSMLTGEFRNTLDEKGRILFPAKLRSELAGNVLIVTQALDRCLWLFTPEEWKTVSSKLMEAASPFSEKNRLVLRRFVAPAQELEFDKSGRLSIPQSLREYAALSKDCVLLGVSKYIELWDAESYRHYIEESEASFRGAAEELGSIFF</sequence>
<evidence type="ECO:0000256" key="1">
    <source>
        <dbReference type="ARBA" id="ARBA00013860"/>
    </source>
</evidence>
<evidence type="ECO:0000313" key="11">
    <source>
        <dbReference type="Proteomes" id="UP000016412"/>
    </source>
</evidence>
<dbReference type="InterPro" id="IPR020603">
    <property type="entry name" value="MraZ_dom"/>
</dbReference>
<dbReference type="InterPro" id="IPR035644">
    <property type="entry name" value="MraZ_C"/>
</dbReference>
<evidence type="ECO:0000256" key="4">
    <source>
        <dbReference type="ARBA" id="ARBA00023015"/>
    </source>
</evidence>
<evidence type="ECO:0000259" key="8">
    <source>
        <dbReference type="PROSITE" id="PS51740"/>
    </source>
</evidence>
<dbReference type="STRING" id="1125725.HMPREF1325_1093"/>
<evidence type="ECO:0000256" key="7">
    <source>
        <dbReference type="HAMAP-Rule" id="MF_01008"/>
    </source>
</evidence>
<evidence type="ECO:0000313" key="10">
    <source>
        <dbReference type="EMBL" id="ERK04937.1"/>
    </source>
</evidence>
<keyword evidence="4 7" id="KW-0805">Transcription regulation</keyword>
<dbReference type="AlphaFoldDB" id="U2L2G8"/>
<accession>U2L2G8</accession>
<dbReference type="CDD" id="cd16321">
    <property type="entry name" value="MraZ_C"/>
    <property type="match status" value="1"/>
</dbReference>
<evidence type="ECO:0000313" key="12">
    <source>
        <dbReference type="Proteomes" id="UP000016646"/>
    </source>
</evidence>
<dbReference type="Gene3D" id="3.40.1550.20">
    <property type="entry name" value="Transcriptional regulator MraZ domain"/>
    <property type="match status" value="1"/>
</dbReference>
<name>U2L2G8_TRESO</name>
<dbReference type="EMBL" id="AUZJ01000064">
    <property type="protein sequence ID" value="ERF59666.1"/>
    <property type="molecule type" value="Genomic_DNA"/>
</dbReference>
<reference evidence="11 12" key="1">
    <citation type="submission" date="2013-08" db="EMBL/GenBank/DDBJ databases">
        <authorList>
            <person name="Durkin A.S."/>
            <person name="Haft D.R."/>
            <person name="McCorrison J."/>
            <person name="Torralba M."/>
            <person name="Gillis M."/>
            <person name="Haft D.H."/>
            <person name="Methe B."/>
            <person name="Sutton G."/>
            <person name="Nelson K.E."/>
        </authorList>
    </citation>
    <scope>NUCLEOTIDE SEQUENCE [LARGE SCALE GENOMIC DNA]</scope>
    <source>
        <strain evidence="10 12">ATCC 35536</strain>
        <strain evidence="9 11">VPI DR56BR1116</strain>
    </source>
</reference>
<dbReference type="NCBIfam" id="TIGR00242">
    <property type="entry name" value="division/cell wall cluster transcriptional repressor MraZ"/>
    <property type="match status" value="1"/>
</dbReference>
<dbReference type="RefSeq" id="WP_021331398.1">
    <property type="nucleotide sequence ID" value="NZ_AUZJ01000064.1"/>
</dbReference>
<keyword evidence="5 7" id="KW-0238">DNA-binding</keyword>
<comment type="subcellular location">
    <subcellularLocation>
        <location evidence="7">Cytoplasm</location>
        <location evidence="7">Nucleoid</location>
    </subcellularLocation>
</comment>
<dbReference type="CDD" id="cd16320">
    <property type="entry name" value="MraZ_N"/>
    <property type="match status" value="1"/>
</dbReference>
<comment type="caution">
    <text evidence="9">The sequence shown here is derived from an EMBL/GenBank/DDBJ whole genome shotgun (WGS) entry which is preliminary data.</text>
</comment>
<protein>
    <recommendedName>
        <fullName evidence="1 7">Transcriptional regulator MraZ</fullName>
    </recommendedName>
</protein>
<evidence type="ECO:0000256" key="5">
    <source>
        <dbReference type="ARBA" id="ARBA00023125"/>
    </source>
</evidence>
<dbReference type="GO" id="GO:0009295">
    <property type="term" value="C:nucleoid"/>
    <property type="evidence" value="ECO:0007669"/>
    <property type="project" value="UniProtKB-SubCell"/>
</dbReference>
<dbReference type="GO" id="GO:0005737">
    <property type="term" value="C:cytoplasm"/>
    <property type="evidence" value="ECO:0007669"/>
    <property type="project" value="UniProtKB-UniRule"/>
</dbReference>
<dbReference type="PANTHER" id="PTHR34701">
    <property type="entry name" value="TRANSCRIPTIONAL REGULATOR MRAZ"/>
    <property type="match status" value="1"/>
</dbReference>
<dbReference type="GO" id="GO:2000143">
    <property type="term" value="P:negative regulation of DNA-templated transcription initiation"/>
    <property type="evidence" value="ECO:0007669"/>
    <property type="project" value="TreeGrafter"/>
</dbReference>
<dbReference type="InterPro" id="IPR037914">
    <property type="entry name" value="SpoVT-AbrB_sf"/>
</dbReference>
<evidence type="ECO:0000256" key="6">
    <source>
        <dbReference type="ARBA" id="ARBA00023163"/>
    </source>
</evidence>
<feature type="domain" description="SpoVT-AbrB" evidence="8">
    <location>
        <begin position="80"/>
        <end position="123"/>
    </location>
</feature>
<evidence type="ECO:0000256" key="3">
    <source>
        <dbReference type="ARBA" id="ARBA00022737"/>
    </source>
</evidence>
<dbReference type="Proteomes" id="UP000016646">
    <property type="component" value="Unassembled WGS sequence"/>
</dbReference>
<dbReference type="PANTHER" id="PTHR34701:SF1">
    <property type="entry name" value="TRANSCRIPTIONAL REGULATOR MRAZ"/>
    <property type="match status" value="1"/>
</dbReference>
<dbReference type="Pfam" id="PF02381">
    <property type="entry name" value="MraZ"/>
    <property type="match status" value="2"/>
</dbReference>
<dbReference type="InterPro" id="IPR003444">
    <property type="entry name" value="MraZ"/>
</dbReference>
<dbReference type="eggNOG" id="COG2001">
    <property type="taxonomic scope" value="Bacteria"/>
</dbReference>
<dbReference type="InterPro" id="IPR038619">
    <property type="entry name" value="MraZ_sf"/>
</dbReference>
<dbReference type="GeneID" id="95566227"/>
<gene>
    <name evidence="7 9" type="primary">mraZ</name>
    <name evidence="10" type="ORF">HMPREF0860_1231</name>
    <name evidence="9" type="ORF">HMPREF1325_1093</name>
</gene>
<organism evidence="9 11">
    <name type="scientific">Treponema socranskii subsp. socranskii VPI DR56BR1116 = ATCC 35536</name>
    <dbReference type="NCBI Taxonomy" id="1125725"/>
    <lineage>
        <taxon>Bacteria</taxon>
        <taxon>Pseudomonadati</taxon>
        <taxon>Spirochaetota</taxon>
        <taxon>Spirochaetia</taxon>
        <taxon>Spirochaetales</taxon>
        <taxon>Treponemataceae</taxon>
        <taxon>Treponema</taxon>
    </lineage>
</organism>
<dbReference type="HAMAP" id="MF_01008">
    <property type="entry name" value="MraZ"/>
    <property type="match status" value="1"/>
</dbReference>
<dbReference type="GO" id="GO:0003700">
    <property type="term" value="F:DNA-binding transcription factor activity"/>
    <property type="evidence" value="ECO:0007669"/>
    <property type="project" value="UniProtKB-UniRule"/>
</dbReference>
<dbReference type="Proteomes" id="UP000016412">
    <property type="component" value="Unassembled WGS sequence"/>
</dbReference>
<evidence type="ECO:0000256" key="2">
    <source>
        <dbReference type="ARBA" id="ARBA00022490"/>
    </source>
</evidence>
<dbReference type="InterPro" id="IPR007159">
    <property type="entry name" value="SpoVT-AbrB_dom"/>
</dbReference>
<dbReference type="InterPro" id="IPR035642">
    <property type="entry name" value="MraZ_N"/>
</dbReference>
<keyword evidence="6 7" id="KW-0804">Transcription</keyword>